<dbReference type="InterPro" id="IPR004358">
    <property type="entry name" value="Sig_transdc_His_kin-like_C"/>
</dbReference>
<dbReference type="InterPro" id="IPR005467">
    <property type="entry name" value="His_kinase_dom"/>
</dbReference>
<reference evidence="15 16" key="1">
    <citation type="journal article" date="2012" name="Front. Microbiol.">
        <title>Draft Genome Sequence of the Virulent Strain 01-B526 of the Fish Pathogen Aeromonas salmonicida.</title>
        <authorList>
            <person name="Charette S.J."/>
            <person name="Brochu F."/>
            <person name="Boyle B."/>
            <person name="Filion G."/>
            <person name="Tanaka K.H."/>
            <person name="Derome N."/>
        </authorList>
    </citation>
    <scope>NUCLEOTIDE SEQUENCE [LARGE SCALE GENOMIC DNA]</scope>
    <source>
        <strain evidence="15 16">01-B526</strain>
    </source>
</reference>
<dbReference type="InterPro" id="IPR036890">
    <property type="entry name" value="HATPase_C_sf"/>
</dbReference>
<feature type="domain" description="Histidine kinase" evidence="13">
    <location>
        <begin position="462"/>
        <end position="677"/>
    </location>
</feature>
<dbReference type="SMART" id="SM00388">
    <property type="entry name" value="HisKA"/>
    <property type="match status" value="1"/>
</dbReference>
<accession>A0ABP2N4B8</accession>
<dbReference type="InterPro" id="IPR029151">
    <property type="entry name" value="Sensor-like_sf"/>
</dbReference>
<evidence type="ECO:0000256" key="10">
    <source>
        <dbReference type="ARBA" id="ARBA00023136"/>
    </source>
</evidence>
<evidence type="ECO:0000256" key="12">
    <source>
        <dbReference type="SAM" id="Phobius"/>
    </source>
</evidence>
<protein>
    <recommendedName>
        <fullName evidence="3">histidine kinase</fullName>
        <ecNumber evidence="3">2.7.13.3</ecNumber>
    </recommendedName>
</protein>
<comment type="catalytic activity">
    <reaction evidence="1">
        <text>ATP + protein L-histidine = ADP + protein N-phospho-L-histidine.</text>
        <dbReference type="EC" id="2.7.13.3"/>
    </reaction>
</comment>
<dbReference type="Proteomes" id="UP000006428">
    <property type="component" value="Unassembled WGS sequence"/>
</dbReference>
<feature type="coiled-coil region" evidence="11">
    <location>
        <begin position="387"/>
        <end position="421"/>
    </location>
</feature>
<keyword evidence="11" id="KW-0175">Coiled coil</keyword>
<keyword evidence="6" id="KW-0808">Transferase</keyword>
<evidence type="ECO:0000256" key="11">
    <source>
        <dbReference type="SAM" id="Coils"/>
    </source>
</evidence>
<dbReference type="CDD" id="cd00082">
    <property type="entry name" value="HisKA"/>
    <property type="match status" value="1"/>
</dbReference>
<evidence type="ECO:0000256" key="1">
    <source>
        <dbReference type="ARBA" id="ARBA00000085"/>
    </source>
</evidence>
<dbReference type="InterPro" id="IPR003661">
    <property type="entry name" value="HisK_dim/P_dom"/>
</dbReference>
<keyword evidence="10 12" id="KW-0472">Membrane</keyword>
<proteinExistence type="predicted"/>
<dbReference type="Pfam" id="PF02518">
    <property type="entry name" value="HATPase_c"/>
    <property type="match status" value="1"/>
</dbReference>
<evidence type="ECO:0000256" key="6">
    <source>
        <dbReference type="ARBA" id="ARBA00022679"/>
    </source>
</evidence>
<evidence type="ECO:0000256" key="3">
    <source>
        <dbReference type="ARBA" id="ARBA00012438"/>
    </source>
</evidence>
<evidence type="ECO:0000256" key="4">
    <source>
        <dbReference type="ARBA" id="ARBA00022475"/>
    </source>
</evidence>
<dbReference type="EMBL" id="AGVO01000017">
    <property type="protein sequence ID" value="EHI53432.1"/>
    <property type="molecule type" value="Genomic_DNA"/>
</dbReference>
<keyword evidence="9 12" id="KW-1133">Transmembrane helix</keyword>
<evidence type="ECO:0000313" key="16">
    <source>
        <dbReference type="Proteomes" id="UP000006428"/>
    </source>
</evidence>
<dbReference type="SUPFAM" id="SSF55874">
    <property type="entry name" value="ATPase domain of HSP90 chaperone/DNA topoisomerase II/histidine kinase"/>
    <property type="match status" value="1"/>
</dbReference>
<dbReference type="PANTHER" id="PTHR43065:SF22">
    <property type="entry name" value="HISTIDINE KINASE"/>
    <property type="match status" value="1"/>
</dbReference>
<dbReference type="Pfam" id="PF17202">
    <property type="entry name" value="sCache_3_3"/>
    <property type="match status" value="1"/>
</dbReference>
<evidence type="ECO:0000256" key="2">
    <source>
        <dbReference type="ARBA" id="ARBA00004651"/>
    </source>
</evidence>
<dbReference type="SMART" id="SM00387">
    <property type="entry name" value="HATPase_c"/>
    <property type="match status" value="1"/>
</dbReference>
<dbReference type="SUPFAM" id="SSF103190">
    <property type="entry name" value="Sensory domain-like"/>
    <property type="match status" value="1"/>
</dbReference>
<dbReference type="Gene3D" id="3.30.565.10">
    <property type="entry name" value="Histidine kinase-like ATPase, C-terminal domain"/>
    <property type="match status" value="1"/>
</dbReference>
<keyword evidence="4" id="KW-1003">Cell membrane</keyword>
<dbReference type="InterPro" id="IPR003594">
    <property type="entry name" value="HATPase_dom"/>
</dbReference>
<dbReference type="Gene3D" id="1.10.287.130">
    <property type="match status" value="1"/>
</dbReference>
<dbReference type="GO" id="GO:0016301">
    <property type="term" value="F:kinase activity"/>
    <property type="evidence" value="ECO:0007669"/>
    <property type="project" value="UniProtKB-KW"/>
</dbReference>
<evidence type="ECO:0000259" key="14">
    <source>
        <dbReference type="PROSITE" id="PS50885"/>
    </source>
</evidence>
<dbReference type="InterPro" id="IPR003660">
    <property type="entry name" value="HAMP_dom"/>
</dbReference>
<dbReference type="PROSITE" id="PS50885">
    <property type="entry name" value="HAMP"/>
    <property type="match status" value="1"/>
</dbReference>
<evidence type="ECO:0000256" key="5">
    <source>
        <dbReference type="ARBA" id="ARBA00022553"/>
    </source>
</evidence>
<evidence type="ECO:0000313" key="15">
    <source>
        <dbReference type="EMBL" id="EHI53432.1"/>
    </source>
</evidence>
<comment type="subcellular location">
    <subcellularLocation>
        <location evidence="2">Cell membrane</location>
        <topology evidence="2">Multi-pass membrane protein</topology>
    </subcellularLocation>
</comment>
<dbReference type="PROSITE" id="PS50109">
    <property type="entry name" value="HIS_KIN"/>
    <property type="match status" value="1"/>
</dbReference>
<comment type="caution">
    <text evidence="15">The sequence shown here is derived from an EMBL/GenBank/DDBJ whole genome shotgun (WGS) entry which is preliminary data.</text>
</comment>
<dbReference type="EC" id="2.7.13.3" evidence="3"/>
<keyword evidence="8 15" id="KW-0418">Kinase</keyword>
<dbReference type="PRINTS" id="PR00344">
    <property type="entry name" value="BCTRLSENSOR"/>
</dbReference>
<name>A0ABP2N4B8_AERSS</name>
<dbReference type="PANTHER" id="PTHR43065">
    <property type="entry name" value="SENSOR HISTIDINE KINASE"/>
    <property type="match status" value="1"/>
</dbReference>
<evidence type="ECO:0000256" key="8">
    <source>
        <dbReference type="ARBA" id="ARBA00022777"/>
    </source>
</evidence>
<dbReference type="Pfam" id="PF00512">
    <property type="entry name" value="HisKA"/>
    <property type="match status" value="1"/>
</dbReference>
<evidence type="ECO:0000256" key="9">
    <source>
        <dbReference type="ARBA" id="ARBA00022989"/>
    </source>
</evidence>
<sequence>MTLSLLPRWLKTKVRWRLLLLTSVPIMLTLVGMMGLTLYWTLTYSWQNLLTNVRGDLGVAHHAVSVQQQRQAEHLEHLRDAWAFQLRLRETPDELQQWVKPLAANYDLDFLRLRSGAELDQLTARERATLGAGRSISHFVVWSREELQALSPALASRAVLDREQTAATVQETRGLVSLSMTPVMGRDGSLWAVLEGGELINGSTRLVDELKRQVFAKNTLPEGSIGTVTLFLDDLRVSTNVPVSSSRQVGRAVGTRVSAPVREQVLGRGELWIDRAFVHDAWYVSGYEPLLGARGERIGMLYVGFLEWPIIRTYLTNLLELGSGVVLLLLLSGLLVYRGARDLFTPIERMHKVVRQVQYGQSARVGQLALDPDHELAQLGRQFDAMLDRQDAHRQQMARSADELEQKVAERTLSLKQKTAERTLSLKQKTAELEHHIHMLTQARQQLLISEKLAALGELCAGVAHVINNPLAVILGNVELMKLELGEAAAPVSEELALVLAQIERIRAITRSLLQYSRPGDYETAPVWQHLTPIIEESLTLVRSALRQQQVNLVADLQAQQPIEADRQQLLQVLINLLVNASHALGEQGEIRVESRDWFDEAGGLQGAEVRVIDNGSGIDAAIMDKIFDPFFTTRATGTGLGLALSHRIISRWGGELLVASTLGKGSCFTIRLLSRARLPAGSEPRQLEGWRIALGAEGRESGTVVHEPDSAVGESWKG</sequence>
<keyword evidence="7 12" id="KW-0812">Transmembrane</keyword>
<organism evidence="15 16">
    <name type="scientific">Aeromonas salmonicida subsp. salmonicida 01-B526</name>
    <dbReference type="NCBI Taxonomy" id="1076135"/>
    <lineage>
        <taxon>Bacteria</taxon>
        <taxon>Pseudomonadati</taxon>
        <taxon>Pseudomonadota</taxon>
        <taxon>Gammaproteobacteria</taxon>
        <taxon>Aeromonadales</taxon>
        <taxon>Aeromonadaceae</taxon>
        <taxon>Aeromonas</taxon>
    </lineage>
</organism>
<dbReference type="RefSeq" id="WP_005312263.1">
    <property type="nucleotide sequence ID" value="NZ_AGVO01000017.1"/>
</dbReference>
<keyword evidence="5" id="KW-0597">Phosphoprotein</keyword>
<feature type="domain" description="HAMP" evidence="14">
    <location>
        <begin position="341"/>
        <end position="395"/>
    </location>
</feature>
<dbReference type="SUPFAM" id="SSF47384">
    <property type="entry name" value="Homodimeric domain of signal transducing histidine kinase"/>
    <property type="match status" value="1"/>
</dbReference>
<keyword evidence="16" id="KW-1185">Reference proteome</keyword>
<gene>
    <name evidence="15" type="ORF">IYQ_06248</name>
</gene>
<evidence type="ECO:0000256" key="7">
    <source>
        <dbReference type="ARBA" id="ARBA00022692"/>
    </source>
</evidence>
<feature type="transmembrane region" description="Helical" evidence="12">
    <location>
        <begin position="18"/>
        <end position="42"/>
    </location>
</feature>
<evidence type="ECO:0000259" key="13">
    <source>
        <dbReference type="PROSITE" id="PS50109"/>
    </source>
</evidence>
<dbReference type="InterPro" id="IPR036097">
    <property type="entry name" value="HisK_dim/P_sf"/>
</dbReference>
<dbReference type="InterPro" id="IPR033463">
    <property type="entry name" value="sCache_3"/>
</dbReference>